<dbReference type="EMBL" id="QOIL01000003">
    <property type="protein sequence ID" value="RCG31984.1"/>
    <property type="molecule type" value="Genomic_DNA"/>
</dbReference>
<dbReference type="RefSeq" id="WP_114027599.1">
    <property type="nucleotide sequence ID" value="NZ_QOIL01000003.1"/>
</dbReference>
<dbReference type="Proteomes" id="UP000253094">
    <property type="component" value="Unassembled WGS sequence"/>
</dbReference>
<name>A0A367FP19_9ACTN</name>
<accession>A0A367FP19</accession>
<organism evidence="1 2">
    <name type="scientific">Sphaerisporangium album</name>
    <dbReference type="NCBI Taxonomy" id="509200"/>
    <lineage>
        <taxon>Bacteria</taxon>
        <taxon>Bacillati</taxon>
        <taxon>Actinomycetota</taxon>
        <taxon>Actinomycetes</taxon>
        <taxon>Streptosporangiales</taxon>
        <taxon>Streptosporangiaceae</taxon>
        <taxon>Sphaerisporangium</taxon>
    </lineage>
</organism>
<keyword evidence="2" id="KW-1185">Reference proteome</keyword>
<dbReference type="Pfam" id="PF04883">
    <property type="entry name" value="HK97-gp10_like"/>
    <property type="match status" value="1"/>
</dbReference>
<dbReference type="OrthoDB" id="4226606at2"/>
<reference evidence="1 2" key="1">
    <citation type="submission" date="2018-06" db="EMBL/GenBank/DDBJ databases">
        <title>Sphaerisporangium craniellae sp. nov., isolated from a marine sponge in the South China Sea.</title>
        <authorList>
            <person name="Li L."/>
        </authorList>
    </citation>
    <scope>NUCLEOTIDE SEQUENCE [LARGE SCALE GENOMIC DNA]</scope>
    <source>
        <strain evidence="1 2">CCTCC AA 208026</strain>
    </source>
</reference>
<dbReference type="InterPro" id="IPR010064">
    <property type="entry name" value="HK97-gp10_tail"/>
</dbReference>
<protein>
    <submittedName>
        <fullName evidence="1">HK97 gp10 family phage protein</fullName>
    </submittedName>
</protein>
<evidence type="ECO:0000313" key="2">
    <source>
        <dbReference type="Proteomes" id="UP000253094"/>
    </source>
</evidence>
<dbReference type="AlphaFoldDB" id="A0A367FP19"/>
<comment type="caution">
    <text evidence="1">The sequence shown here is derived from an EMBL/GenBank/DDBJ whole genome shotgun (WGS) entry which is preliminary data.</text>
</comment>
<sequence>MAEFEYDEVILHIKRIEKATAEVLVKSHLTVEKTGHNTVAYAQNLAPVDTGNLRASIGVDFDDDGLGFEAGPTAEYGDTVEYGGRPHVIRPREKKALSWPDAEHPVKKVNHPGTAPQPYMRPGFDRATREFDTAIDAIVRDAF</sequence>
<gene>
    <name evidence="1" type="ORF">DQ384_05430</name>
</gene>
<evidence type="ECO:0000313" key="1">
    <source>
        <dbReference type="EMBL" id="RCG31984.1"/>
    </source>
</evidence>
<proteinExistence type="predicted"/>